<evidence type="ECO:0000256" key="10">
    <source>
        <dbReference type="ARBA" id="ARBA00023136"/>
    </source>
</evidence>
<comment type="subcellular location">
    <subcellularLocation>
        <location evidence="1">Endoplasmic reticulum membrane</location>
        <topology evidence="1">Single-pass type II membrane protein</topology>
    </subcellularLocation>
</comment>
<dbReference type="InterPro" id="IPR045260">
    <property type="entry name" value="Sec12-like"/>
</dbReference>
<evidence type="ECO:0000256" key="4">
    <source>
        <dbReference type="ARBA" id="ARBA00022692"/>
    </source>
</evidence>
<dbReference type="GO" id="GO:0003400">
    <property type="term" value="P:regulation of COPII vesicle coating"/>
    <property type="evidence" value="ECO:0007669"/>
    <property type="project" value="TreeGrafter"/>
</dbReference>
<dbReference type="HOGENOM" id="CLU_037666_0_0_1"/>
<dbReference type="SUPFAM" id="SSF50978">
    <property type="entry name" value="WD40 repeat-like"/>
    <property type="match status" value="1"/>
</dbReference>
<name>A0A0C3JUI8_PISTI</name>
<keyword evidence="6" id="KW-0256">Endoplasmic reticulum</keyword>
<gene>
    <name evidence="11" type="ORF">M404DRAFT_123832</name>
</gene>
<dbReference type="EMBL" id="KN831947">
    <property type="protein sequence ID" value="KIO12803.1"/>
    <property type="molecule type" value="Genomic_DNA"/>
</dbReference>
<dbReference type="InParanoid" id="A0A0C3JUI8"/>
<dbReference type="Proteomes" id="UP000054217">
    <property type="component" value="Unassembled WGS sequence"/>
</dbReference>
<evidence type="ECO:0000256" key="5">
    <source>
        <dbReference type="ARBA" id="ARBA00022737"/>
    </source>
</evidence>
<reference evidence="12" key="2">
    <citation type="submission" date="2015-01" db="EMBL/GenBank/DDBJ databases">
        <title>Evolutionary Origins and Diversification of the Mycorrhizal Mutualists.</title>
        <authorList>
            <consortium name="DOE Joint Genome Institute"/>
            <consortium name="Mycorrhizal Genomics Consortium"/>
            <person name="Kohler A."/>
            <person name="Kuo A."/>
            <person name="Nagy L.G."/>
            <person name="Floudas D."/>
            <person name="Copeland A."/>
            <person name="Barry K.W."/>
            <person name="Cichocki N."/>
            <person name="Veneault-Fourrey C."/>
            <person name="LaButti K."/>
            <person name="Lindquist E.A."/>
            <person name="Lipzen A."/>
            <person name="Lundell T."/>
            <person name="Morin E."/>
            <person name="Murat C."/>
            <person name="Riley R."/>
            <person name="Ohm R."/>
            <person name="Sun H."/>
            <person name="Tunlid A."/>
            <person name="Henrissat B."/>
            <person name="Grigoriev I.V."/>
            <person name="Hibbett D.S."/>
            <person name="Martin F."/>
        </authorList>
    </citation>
    <scope>NUCLEOTIDE SEQUENCE [LARGE SCALE GENOMIC DNA]</scope>
    <source>
        <strain evidence="12">Marx 270</strain>
    </source>
</reference>
<dbReference type="Gene3D" id="2.130.10.10">
    <property type="entry name" value="YVTN repeat-like/Quinoprotein amine dehydrogenase"/>
    <property type="match status" value="2"/>
</dbReference>
<accession>A0A0C3JUI8</accession>
<dbReference type="GO" id="GO:0005789">
    <property type="term" value="C:endoplasmic reticulum membrane"/>
    <property type="evidence" value="ECO:0007669"/>
    <property type="project" value="UniProtKB-SubCell"/>
</dbReference>
<dbReference type="GO" id="GO:0005085">
    <property type="term" value="F:guanyl-nucleotide exchange factor activity"/>
    <property type="evidence" value="ECO:0007669"/>
    <property type="project" value="InterPro"/>
</dbReference>
<dbReference type="GO" id="GO:0006888">
    <property type="term" value="P:endoplasmic reticulum to Golgi vesicle-mediated transport"/>
    <property type="evidence" value="ECO:0007669"/>
    <property type="project" value="TreeGrafter"/>
</dbReference>
<evidence type="ECO:0000256" key="7">
    <source>
        <dbReference type="ARBA" id="ARBA00022892"/>
    </source>
</evidence>
<organism evidence="11 12">
    <name type="scientific">Pisolithus tinctorius Marx 270</name>
    <dbReference type="NCBI Taxonomy" id="870435"/>
    <lineage>
        <taxon>Eukaryota</taxon>
        <taxon>Fungi</taxon>
        <taxon>Dikarya</taxon>
        <taxon>Basidiomycota</taxon>
        <taxon>Agaricomycotina</taxon>
        <taxon>Agaricomycetes</taxon>
        <taxon>Agaricomycetidae</taxon>
        <taxon>Boletales</taxon>
        <taxon>Sclerodermatineae</taxon>
        <taxon>Pisolithaceae</taxon>
        <taxon>Pisolithus</taxon>
    </lineage>
</organism>
<keyword evidence="3" id="KW-0853">WD repeat</keyword>
<keyword evidence="8" id="KW-0653">Protein transport</keyword>
<keyword evidence="12" id="KW-1185">Reference proteome</keyword>
<proteinExistence type="predicted"/>
<dbReference type="InterPro" id="IPR036322">
    <property type="entry name" value="WD40_repeat_dom_sf"/>
</dbReference>
<evidence type="ECO:0000256" key="8">
    <source>
        <dbReference type="ARBA" id="ARBA00022927"/>
    </source>
</evidence>
<dbReference type="InterPro" id="IPR015943">
    <property type="entry name" value="WD40/YVTN_repeat-like_dom_sf"/>
</dbReference>
<sequence>MRAQHTTHALPAFPVYSCAFISDDLLVAGGGGGASRSGVKNKLRLFRLSVKQQLECLAEFELDKDEDAPMSMAAHIESRTIVCGINSATAKLEKGENENCRKFSIGGDDEFKFTLLGTRGTISPGNTEDYQRLSVLSNDAQFVAVGSEHELTLLSYESLSPVARPVHVSRGEIYDATLSATHLILATSVNLLVYALPAALRFGGKDNQENAIIDNPHTPIDTLPELKLVKTLDIPPISTIPTGATVTFRAARLHPSEVDLVYSVINVSLPRAPKAKTAKKQAYILKWRVSAADDGAFSATLEGSRKISEGSLTCFDVSPDGKLLAFGVSDYSLGILDANNLAVRPALATFSFVNDESMHHSRSYQF</sequence>
<keyword evidence="2" id="KW-0813">Transport</keyword>
<keyword evidence="4" id="KW-0812">Transmembrane</keyword>
<evidence type="ECO:0000256" key="3">
    <source>
        <dbReference type="ARBA" id="ARBA00022574"/>
    </source>
</evidence>
<protein>
    <submittedName>
        <fullName evidence="11">Uncharacterized protein</fullName>
    </submittedName>
</protein>
<dbReference type="STRING" id="870435.A0A0C3JUI8"/>
<dbReference type="OrthoDB" id="2013972at2759"/>
<evidence type="ECO:0000256" key="9">
    <source>
        <dbReference type="ARBA" id="ARBA00022989"/>
    </source>
</evidence>
<dbReference type="PANTHER" id="PTHR23284:SF0">
    <property type="entry name" value="PROLACTIN REGULATORY ELEMENT-BINDING PROTEIN"/>
    <property type="match status" value="1"/>
</dbReference>
<dbReference type="AlphaFoldDB" id="A0A0C3JUI8"/>
<keyword evidence="7" id="KW-0931">ER-Golgi transport</keyword>
<evidence type="ECO:0000256" key="1">
    <source>
        <dbReference type="ARBA" id="ARBA00004648"/>
    </source>
</evidence>
<keyword evidence="5" id="KW-0677">Repeat</keyword>
<evidence type="ECO:0000256" key="6">
    <source>
        <dbReference type="ARBA" id="ARBA00022824"/>
    </source>
</evidence>
<evidence type="ECO:0000313" key="12">
    <source>
        <dbReference type="Proteomes" id="UP000054217"/>
    </source>
</evidence>
<dbReference type="PANTHER" id="PTHR23284">
    <property type="entry name" value="PROLACTIN REGULATORY ELEMENT BINDING PROTEIN"/>
    <property type="match status" value="1"/>
</dbReference>
<keyword evidence="9" id="KW-1133">Transmembrane helix</keyword>
<evidence type="ECO:0000313" key="11">
    <source>
        <dbReference type="EMBL" id="KIO12803.1"/>
    </source>
</evidence>
<keyword evidence="10" id="KW-0472">Membrane</keyword>
<evidence type="ECO:0000256" key="2">
    <source>
        <dbReference type="ARBA" id="ARBA00022448"/>
    </source>
</evidence>
<dbReference type="GO" id="GO:0015031">
    <property type="term" value="P:protein transport"/>
    <property type="evidence" value="ECO:0007669"/>
    <property type="project" value="UniProtKB-KW"/>
</dbReference>
<reference evidence="11 12" key="1">
    <citation type="submission" date="2014-04" db="EMBL/GenBank/DDBJ databases">
        <authorList>
            <consortium name="DOE Joint Genome Institute"/>
            <person name="Kuo A."/>
            <person name="Kohler A."/>
            <person name="Costa M.D."/>
            <person name="Nagy L.G."/>
            <person name="Floudas D."/>
            <person name="Copeland A."/>
            <person name="Barry K.W."/>
            <person name="Cichocki N."/>
            <person name="Veneault-Fourrey C."/>
            <person name="LaButti K."/>
            <person name="Lindquist E.A."/>
            <person name="Lipzen A."/>
            <person name="Lundell T."/>
            <person name="Morin E."/>
            <person name="Murat C."/>
            <person name="Sun H."/>
            <person name="Tunlid A."/>
            <person name="Henrissat B."/>
            <person name="Grigoriev I.V."/>
            <person name="Hibbett D.S."/>
            <person name="Martin F."/>
            <person name="Nordberg H.P."/>
            <person name="Cantor M.N."/>
            <person name="Hua S.X."/>
        </authorList>
    </citation>
    <scope>NUCLEOTIDE SEQUENCE [LARGE SCALE GENOMIC DNA]</scope>
    <source>
        <strain evidence="11 12">Marx 270</strain>
    </source>
</reference>